<feature type="region of interest" description="Disordered" evidence="1">
    <location>
        <begin position="1"/>
        <end position="86"/>
    </location>
</feature>
<keyword evidence="3" id="KW-1185">Reference proteome</keyword>
<dbReference type="Proteomes" id="UP000438448">
    <property type="component" value="Unassembled WGS sequence"/>
</dbReference>
<name>A0A7K0CVQ9_9NOCA</name>
<organism evidence="2 3">
    <name type="scientific">Nocardia macrotermitis</name>
    <dbReference type="NCBI Taxonomy" id="2585198"/>
    <lineage>
        <taxon>Bacteria</taxon>
        <taxon>Bacillati</taxon>
        <taxon>Actinomycetota</taxon>
        <taxon>Actinomycetes</taxon>
        <taxon>Mycobacteriales</taxon>
        <taxon>Nocardiaceae</taxon>
        <taxon>Nocardia</taxon>
    </lineage>
</organism>
<evidence type="ECO:0000313" key="2">
    <source>
        <dbReference type="EMBL" id="MQY17575.1"/>
    </source>
</evidence>
<feature type="compositionally biased region" description="Basic and acidic residues" evidence="1">
    <location>
        <begin position="46"/>
        <end position="70"/>
    </location>
</feature>
<reference evidence="2 3" key="1">
    <citation type="submission" date="2019-10" db="EMBL/GenBank/DDBJ databases">
        <title>Nocardia macrotermitis sp. nov. and Nocardia aurantia sp. nov., isolated from the gut of fungus growing-termite Macrotermes natalensis.</title>
        <authorList>
            <person name="Benndorf R."/>
            <person name="Schwitalla J."/>
            <person name="Martin K."/>
            <person name="De Beer W."/>
            <person name="Kaster A.-K."/>
            <person name="Vollmers J."/>
            <person name="Poulsen M."/>
            <person name="Beemelmanns C."/>
        </authorList>
    </citation>
    <scope>NUCLEOTIDE SEQUENCE [LARGE SCALE GENOMIC DNA]</scope>
    <source>
        <strain evidence="2 3">RB20</strain>
    </source>
</reference>
<dbReference type="RefSeq" id="WP_153407589.1">
    <property type="nucleotide sequence ID" value="NZ_WEGK01000001.1"/>
</dbReference>
<protein>
    <recommendedName>
        <fullName evidence="4">DUF3710 domain-containing protein</fullName>
    </recommendedName>
</protein>
<dbReference type="EMBL" id="WEGK01000001">
    <property type="protein sequence ID" value="MQY17575.1"/>
    <property type="molecule type" value="Genomic_DNA"/>
</dbReference>
<dbReference type="AlphaFoldDB" id="A0A7K0CVQ9"/>
<evidence type="ECO:0000256" key="1">
    <source>
        <dbReference type="SAM" id="MobiDB-lite"/>
    </source>
</evidence>
<dbReference type="InterPro" id="IPR022183">
    <property type="entry name" value="DUF3710"/>
</dbReference>
<evidence type="ECO:0008006" key="4">
    <source>
        <dbReference type="Google" id="ProtNLM"/>
    </source>
</evidence>
<accession>A0A7K0CVQ9</accession>
<feature type="compositionally biased region" description="Acidic residues" evidence="1">
    <location>
        <begin position="17"/>
        <end position="44"/>
    </location>
</feature>
<gene>
    <name evidence="2" type="ORF">NRB20_06390</name>
</gene>
<evidence type="ECO:0000313" key="3">
    <source>
        <dbReference type="Proteomes" id="UP000438448"/>
    </source>
</evidence>
<comment type="caution">
    <text evidence="2">The sequence shown here is derived from an EMBL/GenBank/DDBJ whole genome shotgun (WGS) entry which is preliminary data.</text>
</comment>
<sequence length="313" mass="34063">MFGRKKRSGDDARGAGEYDDYAYDDEYDEAEYDDYVEDDYDGPFDEPVHDEPAHRERSYAATRYEETARYEDDEEADEGPRTGPYDFDDVADLLDDVTDQRLDLGSVIVPVPQGGQLQVEMTPDGTPQAVHLATEYGRLTVAAYAAPKSPGQWRMVAADLAESLRNDGAQVSVQTGPWGRELHAVTEGADLRFIGVDGYRWMVRLVAAGPSGAVDEGQPLVAAARGVLSETVIRRGDDPLPVRDPLPVVLPQELADQLQAAHQQQVQAHQQALAAQAAAAQAHATGSFPAVTPETERPRRGSEGSAMQQLGLN</sequence>
<dbReference type="OrthoDB" id="8480367at2"/>
<feature type="region of interest" description="Disordered" evidence="1">
    <location>
        <begin position="284"/>
        <end position="313"/>
    </location>
</feature>
<proteinExistence type="predicted"/>
<dbReference type="Pfam" id="PF12502">
    <property type="entry name" value="DUF3710"/>
    <property type="match status" value="1"/>
</dbReference>